<sequence>MLKHRGFPGRLPSSDYHFTIRRANKKGPTKIFKRERYADRSPADRRADAGFLAALWNYFGEEPFERGNLDAARLSFLFGREVVPADPKKPFDPCSYEAMLKIDVKRAQASFPDVFAKPEEYLWEDEDDWGDEDEEDWE</sequence>
<comment type="caution">
    <text evidence="1">The sequence shown here is derived from an EMBL/GenBank/DDBJ whole genome shotgun (WGS) entry which is preliminary data.</text>
</comment>
<organism evidence="1 2">
    <name type="scientific">Pseudothioclava arenosa</name>
    <dbReference type="NCBI Taxonomy" id="1795308"/>
    <lineage>
        <taxon>Bacteria</taxon>
        <taxon>Pseudomonadati</taxon>
        <taxon>Pseudomonadota</taxon>
        <taxon>Alphaproteobacteria</taxon>
        <taxon>Rhodobacterales</taxon>
        <taxon>Paracoccaceae</taxon>
        <taxon>Pseudothioclava</taxon>
    </lineage>
</organism>
<proteinExistence type="predicted"/>
<dbReference type="OrthoDB" id="7857449at2"/>
<reference evidence="1 2" key="1">
    <citation type="submission" date="2017-09" db="EMBL/GenBank/DDBJ databases">
        <title>A multilocus sequence analysis scheme for characterization of bacteria in the genus Thioclava.</title>
        <authorList>
            <person name="Liu Y."/>
            <person name="Shao Z."/>
        </authorList>
    </citation>
    <scope>NUCLEOTIDE SEQUENCE [LARGE SCALE GENOMIC DNA]</scope>
    <source>
        <strain evidence="1 2">CAU 1312</strain>
    </source>
</reference>
<dbReference type="EMBL" id="NTJD01000002">
    <property type="protein sequence ID" value="PCD77497.1"/>
    <property type="molecule type" value="Genomic_DNA"/>
</dbReference>
<keyword evidence="2" id="KW-1185">Reference proteome</keyword>
<protein>
    <submittedName>
        <fullName evidence="1">Uncharacterized protein</fullName>
    </submittedName>
</protein>
<gene>
    <name evidence="1" type="ORF">CLN94_03035</name>
</gene>
<evidence type="ECO:0000313" key="2">
    <source>
        <dbReference type="Proteomes" id="UP000243507"/>
    </source>
</evidence>
<evidence type="ECO:0000313" key="1">
    <source>
        <dbReference type="EMBL" id="PCD77497.1"/>
    </source>
</evidence>
<name>A0A2A4CSN9_9RHOB</name>
<accession>A0A2A4CSN9</accession>
<dbReference type="AlphaFoldDB" id="A0A2A4CSN9"/>
<dbReference type="Proteomes" id="UP000243507">
    <property type="component" value="Unassembled WGS sequence"/>
</dbReference>
<dbReference type="RefSeq" id="WP_096431004.1">
    <property type="nucleotide sequence ID" value="NZ_NTJD01000002.1"/>
</dbReference>